<keyword evidence="3" id="KW-1185">Reference proteome</keyword>
<organism evidence="2 3">
    <name type="scientific">Polyrhizophydium stewartii</name>
    <dbReference type="NCBI Taxonomy" id="2732419"/>
    <lineage>
        <taxon>Eukaryota</taxon>
        <taxon>Fungi</taxon>
        <taxon>Fungi incertae sedis</taxon>
        <taxon>Chytridiomycota</taxon>
        <taxon>Chytridiomycota incertae sedis</taxon>
        <taxon>Chytridiomycetes</taxon>
        <taxon>Rhizophydiales</taxon>
        <taxon>Rhizophydiales incertae sedis</taxon>
        <taxon>Polyrhizophydium</taxon>
    </lineage>
</organism>
<proteinExistence type="predicted"/>
<dbReference type="PANTHER" id="PTHR31687">
    <property type="match status" value="1"/>
</dbReference>
<sequence length="267" mass="28469">MPRFFGPRDGAPQVARPGNLVDYLIDHPATVRVAAPGPHPADPADPHPTDPADPDAGAAFLVPLDTLWDVVMRGFGHVWPAGRAVLDGVALGDVWECRGLAAALADPDCPPAARIGGDADARGLMPFHKLSQWLTYSLMEPLELAGIRLTGLDALTGLAEYRNGGFFVDYGVLALRPESRPKDCPPGAVPSFHVHDDVIVEWRALTVALLDITADLVREQLGLSKDELPLPKVLEAGTWKAGREIAARLRPDTGGPPIDVISDGTVF</sequence>
<feature type="region of interest" description="Disordered" evidence="1">
    <location>
        <begin position="32"/>
        <end position="56"/>
    </location>
</feature>
<evidence type="ECO:0000256" key="1">
    <source>
        <dbReference type="SAM" id="MobiDB-lite"/>
    </source>
</evidence>
<dbReference type="Proteomes" id="UP001527925">
    <property type="component" value="Unassembled WGS sequence"/>
</dbReference>
<dbReference type="InterPro" id="IPR012469">
    <property type="entry name" value="DUF1688"/>
</dbReference>
<reference evidence="2 3" key="1">
    <citation type="submission" date="2023-09" db="EMBL/GenBank/DDBJ databases">
        <title>Pangenome analysis of Batrachochytrium dendrobatidis and related Chytrids.</title>
        <authorList>
            <person name="Yacoub M.N."/>
            <person name="Stajich J.E."/>
            <person name="James T.Y."/>
        </authorList>
    </citation>
    <scope>NUCLEOTIDE SEQUENCE [LARGE SCALE GENOMIC DNA]</scope>
    <source>
        <strain evidence="2 3">JEL0888</strain>
    </source>
</reference>
<evidence type="ECO:0008006" key="4">
    <source>
        <dbReference type="Google" id="ProtNLM"/>
    </source>
</evidence>
<dbReference type="Pfam" id="PF07958">
    <property type="entry name" value="DUF1688"/>
    <property type="match status" value="1"/>
</dbReference>
<dbReference type="PANTHER" id="PTHR31687:SF3">
    <property type="entry name" value="PROTEIN URG3"/>
    <property type="match status" value="1"/>
</dbReference>
<evidence type="ECO:0000313" key="2">
    <source>
        <dbReference type="EMBL" id="KAL2915174.1"/>
    </source>
</evidence>
<comment type="caution">
    <text evidence="2">The sequence shown here is derived from an EMBL/GenBank/DDBJ whole genome shotgun (WGS) entry which is preliminary data.</text>
</comment>
<protein>
    <recommendedName>
        <fullName evidence="4">DUF1688 family protein</fullName>
    </recommendedName>
</protein>
<name>A0ABR4N6N0_9FUNG</name>
<dbReference type="EMBL" id="JADGIZ020000026">
    <property type="protein sequence ID" value="KAL2915174.1"/>
    <property type="molecule type" value="Genomic_DNA"/>
</dbReference>
<gene>
    <name evidence="2" type="ORF">HK105_205281</name>
</gene>
<evidence type="ECO:0000313" key="3">
    <source>
        <dbReference type="Proteomes" id="UP001527925"/>
    </source>
</evidence>
<accession>A0ABR4N6N0</accession>